<feature type="non-terminal residue" evidence="1">
    <location>
        <position position="1"/>
    </location>
</feature>
<comment type="caution">
    <text evidence="1">The sequence shown here is derived from an EMBL/GenBank/DDBJ whole genome shotgun (WGS) entry which is preliminary data.</text>
</comment>
<accession>X1R1A5</accession>
<protein>
    <recommendedName>
        <fullName evidence="2">TonB-dependent receptor-like beta-barrel domain-containing protein</fullName>
    </recommendedName>
</protein>
<evidence type="ECO:0008006" key="2">
    <source>
        <dbReference type="Google" id="ProtNLM"/>
    </source>
</evidence>
<dbReference type="AlphaFoldDB" id="X1R1A5"/>
<gene>
    <name evidence="1" type="ORF">S06H3_55269</name>
</gene>
<dbReference type="EMBL" id="BARV01035414">
    <property type="protein sequence ID" value="GAI56890.1"/>
    <property type="molecule type" value="Genomic_DNA"/>
</dbReference>
<sequence>KYTYYGWKGEFNTPSGKLIYTKVDLDAGSFYDGWRVTFGLTPRWNASSSFELGGSYQLNQVTFPDRNQHFTAHIGGLRVLYMLNTRFSATAFIQYNSAVDAVITNIRLRYNPREGNDLYLVYNEGLNTNRYGKYPVLPFTSNRTVMLKYTYTFNL</sequence>
<evidence type="ECO:0000313" key="1">
    <source>
        <dbReference type="EMBL" id="GAI56890.1"/>
    </source>
</evidence>
<proteinExistence type="predicted"/>
<organism evidence="1">
    <name type="scientific">marine sediment metagenome</name>
    <dbReference type="NCBI Taxonomy" id="412755"/>
    <lineage>
        <taxon>unclassified sequences</taxon>
        <taxon>metagenomes</taxon>
        <taxon>ecological metagenomes</taxon>
    </lineage>
</organism>
<reference evidence="1" key="1">
    <citation type="journal article" date="2014" name="Front. Microbiol.">
        <title>High frequency of phylogenetically diverse reductive dehalogenase-homologous genes in deep subseafloor sedimentary metagenomes.</title>
        <authorList>
            <person name="Kawai M."/>
            <person name="Futagami T."/>
            <person name="Toyoda A."/>
            <person name="Takaki Y."/>
            <person name="Nishi S."/>
            <person name="Hori S."/>
            <person name="Arai W."/>
            <person name="Tsubouchi T."/>
            <person name="Morono Y."/>
            <person name="Uchiyama I."/>
            <person name="Ito T."/>
            <person name="Fujiyama A."/>
            <person name="Inagaki F."/>
            <person name="Takami H."/>
        </authorList>
    </citation>
    <scope>NUCLEOTIDE SEQUENCE</scope>
    <source>
        <strain evidence="1">Expedition CK06-06</strain>
    </source>
</reference>
<name>X1R1A5_9ZZZZ</name>